<evidence type="ECO:0000256" key="1">
    <source>
        <dbReference type="ARBA" id="ARBA00022448"/>
    </source>
</evidence>
<reference evidence="11 12" key="1">
    <citation type="submission" date="2019-09" db="EMBL/GenBank/DDBJ databases">
        <title>Draft genome of the ectomycorrhizal ascomycete Sphaerosporella brunnea.</title>
        <authorList>
            <consortium name="DOE Joint Genome Institute"/>
            <person name="Benucci G.M."/>
            <person name="Marozzi G."/>
            <person name="Antonielli L."/>
            <person name="Sanchez S."/>
            <person name="Marco P."/>
            <person name="Wang X."/>
            <person name="Falini L.B."/>
            <person name="Barry K."/>
            <person name="Haridas S."/>
            <person name="Lipzen A."/>
            <person name="Labutti K."/>
            <person name="Grigoriev I.V."/>
            <person name="Murat C."/>
            <person name="Martin F."/>
            <person name="Albertini E."/>
            <person name="Donnini D."/>
            <person name="Bonito G."/>
        </authorList>
    </citation>
    <scope>NUCLEOTIDE SEQUENCE [LARGE SCALE GENOMIC DNA]</scope>
    <source>
        <strain evidence="11 12">Sb_GMNB300</strain>
    </source>
</reference>
<keyword evidence="5 10" id="KW-0256">Endoplasmic reticulum</keyword>
<name>A0A5J5F110_9PEZI</name>
<evidence type="ECO:0000256" key="4">
    <source>
        <dbReference type="ARBA" id="ARBA00022737"/>
    </source>
</evidence>
<keyword evidence="3 10" id="KW-0812">Transmembrane</keyword>
<comment type="caution">
    <text evidence="11">The sequence shown here is derived from an EMBL/GenBank/DDBJ whole genome shotgun (WGS) entry which is preliminary data.</text>
</comment>
<proteinExistence type="inferred from homology"/>
<keyword evidence="4 10" id="KW-0677">Repeat</keyword>
<keyword evidence="8 10" id="KW-1133">Transmembrane helix</keyword>
<dbReference type="FunCoup" id="A0A5J5F110">
    <property type="interactions" value="174"/>
</dbReference>
<organism evidence="11 12">
    <name type="scientific">Sphaerosporella brunnea</name>
    <dbReference type="NCBI Taxonomy" id="1250544"/>
    <lineage>
        <taxon>Eukaryota</taxon>
        <taxon>Fungi</taxon>
        <taxon>Dikarya</taxon>
        <taxon>Ascomycota</taxon>
        <taxon>Pezizomycotina</taxon>
        <taxon>Pezizomycetes</taxon>
        <taxon>Pezizales</taxon>
        <taxon>Pyronemataceae</taxon>
        <taxon>Sphaerosporella</taxon>
    </lineage>
</organism>
<keyword evidence="1 10" id="KW-0813">Transport</keyword>
<gene>
    <name evidence="11" type="ORF">FN846DRAFT_943040</name>
</gene>
<evidence type="ECO:0000256" key="7">
    <source>
        <dbReference type="ARBA" id="ARBA00022927"/>
    </source>
</evidence>
<dbReference type="SUPFAM" id="SSF50998">
    <property type="entry name" value="Quinoprotein alcohol dehydrogenase-like"/>
    <property type="match status" value="1"/>
</dbReference>
<dbReference type="GO" id="GO:0005789">
    <property type="term" value="C:endoplasmic reticulum membrane"/>
    <property type="evidence" value="ECO:0007669"/>
    <property type="project" value="UniProtKB-SubCell"/>
</dbReference>
<dbReference type="GO" id="GO:0005085">
    <property type="term" value="F:guanyl-nucleotide exchange factor activity"/>
    <property type="evidence" value="ECO:0007669"/>
    <property type="project" value="InterPro"/>
</dbReference>
<feature type="transmembrane region" description="Helical" evidence="10">
    <location>
        <begin position="405"/>
        <end position="427"/>
    </location>
</feature>
<sequence length="505" mass="53016">MPATTSEKITLTYPLYSADFLDGDRLVVGGGGGEGRSGVGNKITLLDVSKSTSSQSATSTNIVQLAEYDLGTSEDSCMSMAVARPSPSNNKKSKPCTPTLLAGVNSAESQQREGKNEHFRVFSIASDSITAETKKQLFTSYKTVDVYQRVLRSRGSLAATATGGGKSNFELLVVSTTDYTVKRRIATESEVADLDLTDDGTLAYCTAKEIFITPATATSSAPNRLNFQPTPPIPGAFRSLRFLGNDRIVAVMNAPARSGAELLLLDATTGSIVTRKKLHSGIKAATGLDVADLFSGSGAIAVSGADQSLEILSVENHDSPRIKRAQLFRGVHPFQISKVVFSPPPPVAPPSAASADVEENEEAPKGIRVATTSVGNSIVVHTLPLVASGDGYALLRSGAVARQTAISVLLSLVAVMVFAVLMQVVFVKRGGLSGLQGLVPPIPLGLSEAARGLERDVDALIAGLKSGAATDPFDGGAVVEENSVREELLKTVGVKQEQEQEKEEL</sequence>
<dbReference type="Gene3D" id="2.130.10.10">
    <property type="entry name" value="YVTN repeat-like/Quinoprotein amine dehydrogenase"/>
    <property type="match status" value="1"/>
</dbReference>
<accession>A0A5J5F110</accession>
<dbReference type="AlphaFoldDB" id="A0A5J5F110"/>
<evidence type="ECO:0000256" key="5">
    <source>
        <dbReference type="ARBA" id="ARBA00022824"/>
    </source>
</evidence>
<evidence type="ECO:0000256" key="6">
    <source>
        <dbReference type="ARBA" id="ARBA00022892"/>
    </source>
</evidence>
<dbReference type="OrthoDB" id="2013972at2759"/>
<dbReference type="GO" id="GO:0006888">
    <property type="term" value="P:endoplasmic reticulum to Golgi vesicle-mediated transport"/>
    <property type="evidence" value="ECO:0007669"/>
    <property type="project" value="UniProtKB-UniRule"/>
</dbReference>
<dbReference type="InParanoid" id="A0A5J5F110"/>
<evidence type="ECO:0000256" key="2">
    <source>
        <dbReference type="ARBA" id="ARBA00022574"/>
    </source>
</evidence>
<evidence type="ECO:0000256" key="10">
    <source>
        <dbReference type="RuleBase" id="RU369019"/>
    </source>
</evidence>
<dbReference type="InterPro" id="IPR015943">
    <property type="entry name" value="WD40/YVTN_repeat-like_dom_sf"/>
</dbReference>
<keyword evidence="2 10" id="KW-0853">WD repeat</keyword>
<dbReference type="Proteomes" id="UP000326924">
    <property type="component" value="Unassembled WGS sequence"/>
</dbReference>
<dbReference type="PANTHER" id="PTHR23284">
    <property type="entry name" value="PROLACTIN REGULATORY ELEMENT BINDING PROTEIN"/>
    <property type="match status" value="1"/>
</dbReference>
<dbReference type="InterPro" id="IPR011047">
    <property type="entry name" value="Quinoprotein_ADH-like_sf"/>
</dbReference>
<dbReference type="InterPro" id="IPR045260">
    <property type="entry name" value="Sec12-like"/>
</dbReference>
<dbReference type="GO" id="GO:0000139">
    <property type="term" value="C:Golgi membrane"/>
    <property type="evidence" value="ECO:0007669"/>
    <property type="project" value="UniProtKB-SubCell"/>
</dbReference>
<evidence type="ECO:0000256" key="9">
    <source>
        <dbReference type="ARBA" id="ARBA00023136"/>
    </source>
</evidence>
<dbReference type="PANTHER" id="PTHR23284:SF0">
    <property type="entry name" value="PROLACTIN REGULATORY ELEMENT-BINDING PROTEIN"/>
    <property type="match status" value="1"/>
</dbReference>
<protein>
    <recommendedName>
        <fullName evidence="10">Guanine nucleotide-exchange factor SEC12</fullName>
    </recommendedName>
</protein>
<keyword evidence="9 10" id="KW-0472">Membrane</keyword>
<comment type="similarity">
    <text evidence="10">Belongs to the WD repeat SEC12 family.</text>
</comment>
<comment type="function">
    <text evidence="10">Guanine nucleotide-exchange factor (GEF) required for the formation or budding of transport vesicles from the ER.</text>
</comment>
<comment type="subcellular location">
    <subcellularLocation>
        <location evidence="10">Endoplasmic reticulum membrane</location>
        <topology evidence="10">Single-pass type II membrane protein</topology>
    </subcellularLocation>
    <subcellularLocation>
        <location evidence="10">Golgi apparatus membrane</location>
        <topology evidence="10">Single-pass type II membrane protein</topology>
    </subcellularLocation>
</comment>
<dbReference type="EMBL" id="VXIS01000060">
    <property type="protein sequence ID" value="KAA8909161.1"/>
    <property type="molecule type" value="Genomic_DNA"/>
</dbReference>
<dbReference type="GO" id="GO:0015031">
    <property type="term" value="P:protein transport"/>
    <property type="evidence" value="ECO:0007669"/>
    <property type="project" value="UniProtKB-KW"/>
</dbReference>
<dbReference type="GO" id="GO:0003400">
    <property type="term" value="P:regulation of COPII vesicle coating"/>
    <property type="evidence" value="ECO:0007669"/>
    <property type="project" value="UniProtKB-UniRule"/>
</dbReference>
<evidence type="ECO:0000256" key="8">
    <source>
        <dbReference type="ARBA" id="ARBA00022989"/>
    </source>
</evidence>
<evidence type="ECO:0000256" key="3">
    <source>
        <dbReference type="ARBA" id="ARBA00022692"/>
    </source>
</evidence>
<evidence type="ECO:0000313" key="12">
    <source>
        <dbReference type="Proteomes" id="UP000326924"/>
    </source>
</evidence>
<keyword evidence="12" id="KW-1185">Reference proteome</keyword>
<evidence type="ECO:0000313" key="11">
    <source>
        <dbReference type="EMBL" id="KAA8909161.1"/>
    </source>
</evidence>
<keyword evidence="7 10" id="KW-0653">Protein transport</keyword>
<keyword evidence="6" id="KW-0931">ER-Golgi transport</keyword>